<evidence type="ECO:0000313" key="3">
    <source>
        <dbReference type="Proteomes" id="UP001595814"/>
    </source>
</evidence>
<dbReference type="EC" id="1.6.5.2" evidence="2"/>
<keyword evidence="3" id="KW-1185">Reference proteome</keyword>
<name>A0ABV8JTR5_9FLAO</name>
<sequence length="289" mass="31810">MILVTGSTGSFGSLVIEHLIDKGINKSDIAALVRDEEKASKVLPKGIKFRKGNYNDYRTLVEAFKDVDQLMFVSGSEVATREAQHKNVVNAAKEAGVGHVVYTSFMRNDEIKNSGIAFLQDTHIKTENWIKESGITYTIIQNALYADMLPMFIGEKAIENSLIVQPAQDGKISALLRTEMAEAAAEVLTTNGHENTTYVLSNPDVVSYMDIAQILSDITGKEIKYQSPTVADFEKALKDKNVPDEYIGLFVGFSIAQAQGELALQDASLEQLLGRKPITIRETLTKIYG</sequence>
<organism evidence="2 3">
    <name type="scientific">Euzebyella saccharophila</name>
    <dbReference type="NCBI Taxonomy" id="679664"/>
    <lineage>
        <taxon>Bacteria</taxon>
        <taxon>Pseudomonadati</taxon>
        <taxon>Bacteroidota</taxon>
        <taxon>Flavobacteriia</taxon>
        <taxon>Flavobacteriales</taxon>
        <taxon>Flavobacteriaceae</taxon>
        <taxon>Euzebyella</taxon>
    </lineage>
</organism>
<dbReference type="PANTHER" id="PTHR47129:SF1">
    <property type="entry name" value="NMRA-LIKE DOMAIN-CONTAINING PROTEIN"/>
    <property type="match status" value="1"/>
</dbReference>
<keyword evidence="2" id="KW-0560">Oxidoreductase</keyword>
<gene>
    <name evidence="2" type="ORF">ACFOUT_16845</name>
</gene>
<dbReference type="InterPro" id="IPR008030">
    <property type="entry name" value="NmrA-like"/>
</dbReference>
<evidence type="ECO:0000313" key="2">
    <source>
        <dbReference type="EMBL" id="MFC4097556.1"/>
    </source>
</evidence>
<dbReference type="InterPro" id="IPR052718">
    <property type="entry name" value="NmrA-type_oxidoreductase"/>
</dbReference>
<dbReference type="InterPro" id="IPR036291">
    <property type="entry name" value="NAD(P)-bd_dom_sf"/>
</dbReference>
<comment type="caution">
    <text evidence="2">The sequence shown here is derived from an EMBL/GenBank/DDBJ whole genome shotgun (WGS) entry which is preliminary data.</text>
</comment>
<dbReference type="SUPFAM" id="SSF51735">
    <property type="entry name" value="NAD(P)-binding Rossmann-fold domains"/>
    <property type="match status" value="1"/>
</dbReference>
<accession>A0ABV8JTR5</accession>
<dbReference type="RefSeq" id="WP_192463599.1">
    <property type="nucleotide sequence ID" value="NZ_JACYFJ010000009.1"/>
</dbReference>
<feature type="domain" description="NmrA-like" evidence="1">
    <location>
        <begin position="2"/>
        <end position="247"/>
    </location>
</feature>
<dbReference type="Pfam" id="PF05368">
    <property type="entry name" value="NmrA"/>
    <property type="match status" value="1"/>
</dbReference>
<dbReference type="Gene3D" id="3.40.50.720">
    <property type="entry name" value="NAD(P)-binding Rossmann-like Domain"/>
    <property type="match status" value="1"/>
</dbReference>
<protein>
    <submittedName>
        <fullName evidence="2">SDR family oxidoreductase</fullName>
        <ecNumber evidence="2">1.6.5.2</ecNumber>
    </submittedName>
</protein>
<dbReference type="EMBL" id="JBHSAW010000022">
    <property type="protein sequence ID" value="MFC4097556.1"/>
    <property type="molecule type" value="Genomic_DNA"/>
</dbReference>
<dbReference type="Proteomes" id="UP001595814">
    <property type="component" value="Unassembled WGS sequence"/>
</dbReference>
<dbReference type="Gene3D" id="3.90.25.10">
    <property type="entry name" value="UDP-galactose 4-epimerase, domain 1"/>
    <property type="match status" value="1"/>
</dbReference>
<dbReference type="PANTHER" id="PTHR47129">
    <property type="entry name" value="QUINONE OXIDOREDUCTASE 2"/>
    <property type="match status" value="1"/>
</dbReference>
<reference evidence="3" key="1">
    <citation type="journal article" date="2019" name="Int. J. Syst. Evol. Microbiol.">
        <title>The Global Catalogue of Microorganisms (GCM) 10K type strain sequencing project: providing services to taxonomists for standard genome sequencing and annotation.</title>
        <authorList>
            <consortium name="The Broad Institute Genomics Platform"/>
            <consortium name="The Broad Institute Genome Sequencing Center for Infectious Disease"/>
            <person name="Wu L."/>
            <person name="Ma J."/>
        </authorList>
    </citation>
    <scope>NUCLEOTIDE SEQUENCE [LARGE SCALE GENOMIC DNA]</scope>
    <source>
        <strain evidence="3">CECT 7477</strain>
    </source>
</reference>
<proteinExistence type="predicted"/>
<dbReference type="GO" id="GO:0003955">
    <property type="term" value="F:NAD(P)H dehydrogenase (quinone) activity"/>
    <property type="evidence" value="ECO:0007669"/>
    <property type="project" value="UniProtKB-EC"/>
</dbReference>
<evidence type="ECO:0000259" key="1">
    <source>
        <dbReference type="Pfam" id="PF05368"/>
    </source>
</evidence>
<dbReference type="CDD" id="cd05269">
    <property type="entry name" value="TMR_SDR_a"/>
    <property type="match status" value="1"/>
</dbReference>